<dbReference type="RefSeq" id="WP_015110264.1">
    <property type="nucleotide sequence ID" value="NC_019675.1"/>
</dbReference>
<keyword evidence="7 12" id="KW-0460">Magnesium</keyword>
<feature type="domain" description="Orn/DAP/Arg decarboxylase 2 N-terminal" evidence="16">
    <location>
        <begin position="100"/>
        <end position="360"/>
    </location>
</feature>
<dbReference type="SUPFAM" id="SSF51419">
    <property type="entry name" value="PLP-binding barrel"/>
    <property type="match status" value="1"/>
</dbReference>
<dbReference type="GO" id="GO:0006527">
    <property type="term" value="P:L-arginine catabolic process"/>
    <property type="evidence" value="ECO:0007669"/>
    <property type="project" value="InterPro"/>
</dbReference>
<feature type="modified residue" description="N6-(pyridoxal phosphate)lysine" evidence="12 13">
    <location>
        <position position="119"/>
    </location>
</feature>
<dbReference type="AlphaFoldDB" id="U3GLA4"/>
<dbReference type="PROSITE" id="PS00878">
    <property type="entry name" value="ODR_DC_2_1"/>
    <property type="match status" value="1"/>
</dbReference>
<evidence type="ECO:0000256" key="15">
    <source>
        <dbReference type="SAM" id="MobiDB-lite"/>
    </source>
</evidence>
<dbReference type="InterPro" id="IPR022644">
    <property type="entry name" value="De-COase2_N"/>
</dbReference>
<dbReference type="CDD" id="cd06830">
    <property type="entry name" value="PLPDE_III_ADC"/>
    <property type="match status" value="1"/>
</dbReference>
<keyword evidence="9 12" id="KW-0745">Spermidine biosynthesis</keyword>
<evidence type="ECO:0000313" key="20">
    <source>
        <dbReference type="Proteomes" id="UP000010388"/>
    </source>
</evidence>
<evidence type="ECO:0000256" key="12">
    <source>
        <dbReference type="HAMAP-Rule" id="MF_01417"/>
    </source>
</evidence>
<dbReference type="GO" id="GO:0008295">
    <property type="term" value="P:spermidine biosynthetic process"/>
    <property type="evidence" value="ECO:0007669"/>
    <property type="project" value="UniProtKB-UniRule"/>
</dbReference>
<dbReference type="OrthoDB" id="9802658at2"/>
<dbReference type="SUPFAM" id="SSF50621">
    <property type="entry name" value="Alanine racemase C-terminal domain-like"/>
    <property type="match status" value="1"/>
</dbReference>
<dbReference type="Pfam" id="PF17810">
    <property type="entry name" value="Arg_decarb_HB"/>
    <property type="match status" value="1"/>
</dbReference>
<keyword evidence="8 12" id="KW-0663">Pyridoxal phosphate</keyword>
<evidence type="ECO:0000256" key="3">
    <source>
        <dbReference type="ARBA" id="ARBA00002257"/>
    </source>
</evidence>
<keyword evidence="5 12" id="KW-0479">Metal-binding</keyword>
<dbReference type="Gene3D" id="1.10.287.3440">
    <property type="match status" value="1"/>
</dbReference>
<evidence type="ECO:0000259" key="16">
    <source>
        <dbReference type="Pfam" id="PF02784"/>
    </source>
</evidence>
<evidence type="ECO:0000256" key="13">
    <source>
        <dbReference type="PIRSR" id="PIRSR001336-50"/>
    </source>
</evidence>
<dbReference type="UniPathway" id="UPA00186">
    <property type="reaction ID" value="UER00284"/>
</dbReference>
<dbReference type="Gene3D" id="2.40.37.10">
    <property type="entry name" value="Lyase, Ornithine Decarboxylase, Chain A, domain 1"/>
    <property type="match status" value="1"/>
</dbReference>
<organism evidence="19 20">
    <name type="scientific">Cyanobium gracile (strain ATCC 27147 / PCC 6307)</name>
    <dbReference type="NCBI Taxonomy" id="292564"/>
    <lineage>
        <taxon>Bacteria</taxon>
        <taxon>Bacillati</taxon>
        <taxon>Cyanobacteriota</taxon>
        <taxon>Cyanophyceae</taxon>
        <taxon>Synechococcales</taxon>
        <taxon>Prochlorococcaceae</taxon>
        <taxon>Cyanobium</taxon>
    </lineage>
</organism>
<evidence type="ECO:0000256" key="9">
    <source>
        <dbReference type="ARBA" id="ARBA00023066"/>
    </source>
</evidence>
<keyword evidence="6 12" id="KW-0210">Decarboxylase</keyword>
<evidence type="ECO:0000256" key="10">
    <source>
        <dbReference type="ARBA" id="ARBA00023115"/>
    </source>
</evidence>
<evidence type="ECO:0000256" key="4">
    <source>
        <dbReference type="ARBA" id="ARBA00008357"/>
    </source>
</evidence>
<proteinExistence type="inferred from homology"/>
<comment type="function">
    <text evidence="3 12">Catalyzes the biosynthesis of agmatine from arginine.</text>
</comment>
<dbReference type="PROSITE" id="PS00879">
    <property type="entry name" value="ODR_DC_2_2"/>
    <property type="match status" value="1"/>
</dbReference>
<comment type="catalytic activity">
    <reaction evidence="12">
        <text>L-arginine + H(+) = agmatine + CO2</text>
        <dbReference type="Rhea" id="RHEA:17641"/>
        <dbReference type="ChEBI" id="CHEBI:15378"/>
        <dbReference type="ChEBI" id="CHEBI:16526"/>
        <dbReference type="ChEBI" id="CHEBI:32682"/>
        <dbReference type="ChEBI" id="CHEBI:58145"/>
        <dbReference type="EC" id="4.1.1.19"/>
    </reaction>
</comment>
<keyword evidence="10 12" id="KW-0620">Polyamine biosynthesis</keyword>
<dbReference type="KEGG" id="cgc:Cyagr_2737"/>
<dbReference type="eggNOG" id="COG1166">
    <property type="taxonomic scope" value="Bacteria"/>
</dbReference>
<dbReference type="InterPro" id="IPR009006">
    <property type="entry name" value="Ala_racemase/Decarboxylase_C"/>
</dbReference>
<comment type="pathway">
    <text evidence="12">Amine and polyamine biosynthesis; agmatine biosynthesis; agmatine from L-arginine: step 1/1.</text>
</comment>
<dbReference type="Proteomes" id="UP000010388">
    <property type="component" value="Chromosome"/>
</dbReference>
<keyword evidence="11 12" id="KW-0456">Lyase</keyword>
<dbReference type="InterPro" id="IPR002985">
    <property type="entry name" value="Arg_decrbxlase"/>
</dbReference>
<dbReference type="NCBIfam" id="NF003763">
    <property type="entry name" value="PRK05354.1"/>
    <property type="match status" value="1"/>
</dbReference>
<dbReference type="PANTHER" id="PTHR43295">
    <property type="entry name" value="ARGININE DECARBOXYLASE"/>
    <property type="match status" value="1"/>
</dbReference>
<gene>
    <name evidence="12" type="primary">speA</name>
    <name evidence="19" type="ordered locus">Cyagr_2737</name>
</gene>
<dbReference type="InterPro" id="IPR022653">
    <property type="entry name" value="De-COase2_pyr-phos_BS"/>
</dbReference>
<dbReference type="EC" id="4.1.1.19" evidence="12"/>
<evidence type="ECO:0000256" key="2">
    <source>
        <dbReference type="ARBA" id="ARBA00001946"/>
    </source>
</evidence>
<dbReference type="PANTHER" id="PTHR43295:SF9">
    <property type="entry name" value="BIOSYNTHETIC ARGININE DECARBOXYLASE"/>
    <property type="match status" value="1"/>
</dbReference>
<name>U3GLA4_CYAGP</name>
<evidence type="ECO:0000259" key="17">
    <source>
        <dbReference type="Pfam" id="PF17810"/>
    </source>
</evidence>
<evidence type="ECO:0000256" key="1">
    <source>
        <dbReference type="ARBA" id="ARBA00001933"/>
    </source>
</evidence>
<feature type="binding site" evidence="12">
    <location>
        <begin position="301"/>
        <end position="311"/>
    </location>
    <ligand>
        <name>substrate</name>
    </ligand>
</feature>
<dbReference type="EMBL" id="CP003495">
    <property type="protein sequence ID" value="AFY29829.1"/>
    <property type="molecule type" value="Genomic_DNA"/>
</dbReference>
<accession>U3GLA4</accession>
<dbReference type="GO" id="GO:0046872">
    <property type="term" value="F:metal ion binding"/>
    <property type="evidence" value="ECO:0007669"/>
    <property type="project" value="UniProtKB-KW"/>
</dbReference>
<dbReference type="PRINTS" id="PR01179">
    <property type="entry name" value="ODADCRBXLASE"/>
</dbReference>
<evidence type="ECO:0000256" key="11">
    <source>
        <dbReference type="ARBA" id="ARBA00023239"/>
    </source>
</evidence>
<dbReference type="InterPro" id="IPR041128">
    <property type="entry name" value="Arg_decarbox_C"/>
</dbReference>
<feature type="domain" description="Arginine decarboxylase helical bundle" evidence="17">
    <location>
        <begin position="385"/>
        <end position="473"/>
    </location>
</feature>
<dbReference type="InterPro" id="IPR000183">
    <property type="entry name" value="Orn/DAP/Arg_de-COase"/>
</dbReference>
<dbReference type="NCBIfam" id="TIGR01273">
    <property type="entry name" value="speA"/>
    <property type="match status" value="1"/>
</dbReference>
<dbReference type="HOGENOM" id="CLU_027243_1_0_3"/>
<evidence type="ECO:0000256" key="6">
    <source>
        <dbReference type="ARBA" id="ARBA00022793"/>
    </source>
</evidence>
<dbReference type="Pfam" id="PF17944">
    <property type="entry name" value="Arg_decarbox_C"/>
    <property type="match status" value="1"/>
</dbReference>
<feature type="region of interest" description="Disordered" evidence="15">
    <location>
        <begin position="1"/>
        <end position="20"/>
    </location>
</feature>
<dbReference type="InterPro" id="IPR029066">
    <property type="entry name" value="PLP-binding_barrel"/>
</dbReference>
<evidence type="ECO:0000256" key="14">
    <source>
        <dbReference type="PIRSR" id="PIRSR600183-50"/>
    </source>
</evidence>
<comment type="cofactor">
    <cofactor evidence="2 12">
        <name>Mg(2+)</name>
        <dbReference type="ChEBI" id="CHEBI:18420"/>
    </cofactor>
</comment>
<dbReference type="Pfam" id="PF02784">
    <property type="entry name" value="Orn_Arg_deC_N"/>
    <property type="match status" value="1"/>
</dbReference>
<dbReference type="InterPro" id="IPR022657">
    <property type="entry name" value="De-COase2_CS"/>
</dbReference>
<dbReference type="InterPro" id="IPR040634">
    <property type="entry name" value="Arg_decarb_HB"/>
</dbReference>
<evidence type="ECO:0000313" key="19">
    <source>
        <dbReference type="EMBL" id="AFY29829.1"/>
    </source>
</evidence>
<evidence type="ECO:0000259" key="18">
    <source>
        <dbReference type="Pfam" id="PF17944"/>
    </source>
</evidence>
<evidence type="ECO:0000256" key="8">
    <source>
        <dbReference type="ARBA" id="ARBA00022898"/>
    </source>
</evidence>
<sequence>MVLADPSSPPGAPAAPAGRSDAWSAADGAALYGLDRWGDPYFGVGARGQVIVQPRGDRGGSLDLVELVRELQGRDLSLPLLIRFDDILEDRLERLHGAFERAIAQYGYEGRYQGVFPVKCNQQRHVVEQLVESGRRWHFGLEAGSKAELLIALSLLDDPDALLICNGYKDRRYIETAILARRLGRQPVVVIEQADELERIIAASSALGGAPFIGIRAKLSARSTGRWGSSVGERAKFGLSIPDVLTTVERLREAGLLDDLRLLHFHIGSQINDIAVLKDALQEAGQIYAELTRLGAPMGFLDVGGGLGIDYDGSRTATAASTNYSLQNYANDVVATVRECCEPHGIRPPTLVSESGRALASHFSVLVFDVLGAGGHSESVPPAADDEALILRNLRDTHALITAIAAEGGLEGDDAGDRAVVERLQEAWNDALKFKEDALTAFRLGYLSLPERATAERLTWASCQAIARQLEGLPTGTVIPQELQALPAALAGTYYANLSVFRSAPDTWAIDQLFPVLPIHRLDERPTRLGSFADLTCDSDGKIARFIDRGQVKPLLELHGLRPGEPYWIGLFLGGAYQEVMGNLHNLFGSTNAVHIRLAAGGGYRVDHVVRGNTNAEVLEAMEHDPDLLLERLRLASEQAIGRGDLAISDARRLMAHLRASLEQTTYLEA</sequence>
<dbReference type="STRING" id="292564.Cyagr_2737"/>
<evidence type="ECO:0000256" key="7">
    <source>
        <dbReference type="ARBA" id="ARBA00022842"/>
    </source>
</evidence>
<dbReference type="PATRIC" id="fig|292564.3.peg.2594"/>
<dbReference type="GO" id="GO:0008792">
    <property type="term" value="F:arginine decarboxylase activity"/>
    <property type="evidence" value="ECO:0007669"/>
    <property type="project" value="UniProtKB-UniRule"/>
</dbReference>
<dbReference type="HAMAP" id="MF_01417">
    <property type="entry name" value="SpeA"/>
    <property type="match status" value="1"/>
</dbReference>
<comment type="cofactor">
    <cofactor evidence="1 12 13">
        <name>pyridoxal 5'-phosphate</name>
        <dbReference type="ChEBI" id="CHEBI:597326"/>
    </cofactor>
</comment>
<evidence type="ECO:0000256" key="5">
    <source>
        <dbReference type="ARBA" id="ARBA00022723"/>
    </source>
</evidence>
<dbReference type="Gene3D" id="1.20.58.930">
    <property type="match status" value="1"/>
</dbReference>
<feature type="domain" description="Arginine decarboxylase C-terminal helical" evidence="18">
    <location>
        <begin position="616"/>
        <end position="668"/>
    </location>
</feature>
<feature type="active site" description="Proton donor" evidence="14">
    <location>
        <position position="537"/>
    </location>
</feature>
<dbReference type="PIRSF" id="PIRSF001336">
    <property type="entry name" value="Arg_decrbxlase"/>
    <property type="match status" value="1"/>
</dbReference>
<reference evidence="20" key="1">
    <citation type="journal article" date="2013" name="Proc. Natl. Acad. Sci. U.S.A.">
        <title>Improving the coverage of the cyanobacterial phylum using diversity-driven genome sequencing.</title>
        <authorList>
            <person name="Shih P.M."/>
            <person name="Wu D."/>
            <person name="Latifi A."/>
            <person name="Axen S.D."/>
            <person name="Fewer D.P."/>
            <person name="Talla E."/>
            <person name="Calteau A."/>
            <person name="Cai F."/>
            <person name="Tandeau de Marsac N."/>
            <person name="Rippka R."/>
            <person name="Herdman M."/>
            <person name="Sivonen K."/>
            <person name="Coursin T."/>
            <person name="Laurent T."/>
            <person name="Goodwin L."/>
            <person name="Nolan M."/>
            <person name="Davenport K.W."/>
            <person name="Han C.S."/>
            <person name="Rubin E.M."/>
            <person name="Eisen J.A."/>
            <person name="Woyke T."/>
            <person name="Gugger M."/>
            <person name="Kerfeld C.A."/>
        </authorList>
    </citation>
    <scope>NUCLEOTIDE SEQUENCE [LARGE SCALE GENOMIC DNA]</scope>
    <source>
        <strain evidence="20">ATCC 27147 / PCC 6307</strain>
    </source>
</reference>
<dbReference type="PRINTS" id="PR01180">
    <property type="entry name" value="ARGDCRBXLASE"/>
</dbReference>
<comment type="similarity">
    <text evidence="4 12">Belongs to the Orn/Lys/Arg decarboxylase class-II family. SpeA subfamily.</text>
</comment>
<dbReference type="Gene3D" id="3.20.20.10">
    <property type="entry name" value="Alanine racemase"/>
    <property type="match status" value="1"/>
</dbReference>
<protein>
    <recommendedName>
        <fullName evidence="12">Biosynthetic arginine decarboxylase</fullName>
        <shortName evidence="12">ADC</shortName>
        <ecNumber evidence="12">4.1.1.19</ecNumber>
    </recommendedName>
</protein>